<accession>H2XNA3</accession>
<evidence type="ECO:0000313" key="1">
    <source>
        <dbReference type="Ensembl" id="ENSCINP00000031136.1"/>
    </source>
</evidence>
<reference evidence="1" key="3">
    <citation type="submission" date="2025-08" db="UniProtKB">
        <authorList>
            <consortium name="Ensembl"/>
        </authorList>
    </citation>
    <scope>IDENTIFICATION</scope>
</reference>
<reference evidence="1" key="4">
    <citation type="submission" date="2025-09" db="UniProtKB">
        <authorList>
            <consortium name="Ensembl"/>
        </authorList>
    </citation>
    <scope>IDENTIFICATION</scope>
</reference>
<name>H2XNA3_CIOIN</name>
<proteinExistence type="predicted"/>
<dbReference type="HOGENOM" id="CLU_2541883_0_0_1"/>
<dbReference type="EMBL" id="EAAA01001977">
    <property type="status" value="NOT_ANNOTATED_CDS"/>
    <property type="molecule type" value="Genomic_DNA"/>
</dbReference>
<organism evidence="1 2">
    <name type="scientific">Ciona intestinalis</name>
    <name type="common">Transparent sea squirt</name>
    <name type="synonym">Ascidia intestinalis</name>
    <dbReference type="NCBI Taxonomy" id="7719"/>
    <lineage>
        <taxon>Eukaryota</taxon>
        <taxon>Metazoa</taxon>
        <taxon>Chordata</taxon>
        <taxon>Tunicata</taxon>
        <taxon>Ascidiacea</taxon>
        <taxon>Phlebobranchia</taxon>
        <taxon>Cionidae</taxon>
        <taxon>Ciona</taxon>
    </lineage>
</organism>
<reference evidence="2" key="1">
    <citation type="journal article" date="2002" name="Science">
        <title>The draft genome of Ciona intestinalis: insights into chordate and vertebrate origins.</title>
        <authorList>
            <person name="Dehal P."/>
            <person name="Satou Y."/>
            <person name="Campbell R.K."/>
            <person name="Chapman J."/>
            <person name="Degnan B."/>
            <person name="De Tomaso A."/>
            <person name="Davidson B."/>
            <person name="Di Gregorio A."/>
            <person name="Gelpke M."/>
            <person name="Goodstein D.M."/>
            <person name="Harafuji N."/>
            <person name="Hastings K.E."/>
            <person name="Ho I."/>
            <person name="Hotta K."/>
            <person name="Huang W."/>
            <person name="Kawashima T."/>
            <person name="Lemaire P."/>
            <person name="Martinez D."/>
            <person name="Meinertzhagen I.A."/>
            <person name="Necula S."/>
            <person name="Nonaka M."/>
            <person name="Putnam N."/>
            <person name="Rash S."/>
            <person name="Saiga H."/>
            <person name="Satake M."/>
            <person name="Terry A."/>
            <person name="Yamada L."/>
            <person name="Wang H.G."/>
            <person name="Awazu S."/>
            <person name="Azumi K."/>
            <person name="Boore J."/>
            <person name="Branno M."/>
            <person name="Chin-Bow S."/>
            <person name="DeSantis R."/>
            <person name="Doyle S."/>
            <person name="Francino P."/>
            <person name="Keys D.N."/>
            <person name="Haga S."/>
            <person name="Hayashi H."/>
            <person name="Hino K."/>
            <person name="Imai K.S."/>
            <person name="Inaba K."/>
            <person name="Kano S."/>
            <person name="Kobayashi K."/>
            <person name="Kobayashi M."/>
            <person name="Lee B.I."/>
            <person name="Makabe K.W."/>
            <person name="Manohar C."/>
            <person name="Matassi G."/>
            <person name="Medina M."/>
            <person name="Mochizuki Y."/>
            <person name="Mount S."/>
            <person name="Morishita T."/>
            <person name="Miura S."/>
            <person name="Nakayama A."/>
            <person name="Nishizaka S."/>
            <person name="Nomoto H."/>
            <person name="Ohta F."/>
            <person name="Oishi K."/>
            <person name="Rigoutsos I."/>
            <person name="Sano M."/>
            <person name="Sasaki A."/>
            <person name="Sasakura Y."/>
            <person name="Shoguchi E."/>
            <person name="Shin-i T."/>
            <person name="Spagnuolo A."/>
            <person name="Stainier D."/>
            <person name="Suzuki M.M."/>
            <person name="Tassy O."/>
            <person name="Takatori N."/>
            <person name="Tokuoka M."/>
            <person name="Yagi K."/>
            <person name="Yoshizaki F."/>
            <person name="Wada S."/>
            <person name="Zhang C."/>
            <person name="Hyatt P.D."/>
            <person name="Larimer F."/>
            <person name="Detter C."/>
            <person name="Doggett N."/>
            <person name="Glavina T."/>
            <person name="Hawkins T."/>
            <person name="Richardson P."/>
            <person name="Lucas S."/>
            <person name="Kohara Y."/>
            <person name="Levine M."/>
            <person name="Satoh N."/>
            <person name="Rokhsar D.S."/>
        </authorList>
    </citation>
    <scope>NUCLEOTIDE SEQUENCE [LARGE SCALE GENOMIC DNA]</scope>
</reference>
<dbReference type="AlphaFoldDB" id="H2XNA3"/>
<sequence>MLDSVATRLCGCLGDFCEENSRSLIINDLRKHSIPERRVPVIEKLWKLQKASSLWSVMIRQIALSSRFDLDTILLQHHAFRSR</sequence>
<keyword evidence="2" id="KW-1185">Reference proteome</keyword>
<reference evidence="1" key="2">
    <citation type="journal article" date="2008" name="Genome Biol.">
        <title>Improved genome assembly and evidence-based global gene model set for the chordate Ciona intestinalis: new insight into intron and operon populations.</title>
        <authorList>
            <person name="Satou Y."/>
            <person name="Mineta K."/>
            <person name="Ogasawara M."/>
            <person name="Sasakura Y."/>
            <person name="Shoguchi E."/>
            <person name="Ueno K."/>
            <person name="Yamada L."/>
            <person name="Matsumoto J."/>
            <person name="Wasserscheid J."/>
            <person name="Dewar K."/>
            <person name="Wiley G.B."/>
            <person name="Macmil S.L."/>
            <person name="Roe B.A."/>
            <person name="Zeller R.W."/>
            <person name="Hastings K.E."/>
            <person name="Lemaire P."/>
            <person name="Lindquist E."/>
            <person name="Endo T."/>
            <person name="Hotta K."/>
            <person name="Inaba K."/>
        </authorList>
    </citation>
    <scope>NUCLEOTIDE SEQUENCE [LARGE SCALE GENOMIC DNA]</scope>
    <source>
        <strain evidence="1">wild type</strain>
    </source>
</reference>
<protein>
    <submittedName>
        <fullName evidence="1">Uncharacterized protein</fullName>
    </submittedName>
</protein>
<evidence type="ECO:0000313" key="2">
    <source>
        <dbReference type="Proteomes" id="UP000008144"/>
    </source>
</evidence>
<dbReference type="InParanoid" id="H2XNA3"/>
<dbReference type="Ensembl" id="ENSCINT00000035107.1">
    <property type="protein sequence ID" value="ENSCINP00000031136.1"/>
    <property type="gene ID" value="ENSCING00000022537.1"/>
</dbReference>
<dbReference type="Proteomes" id="UP000008144">
    <property type="component" value="Chromosome 4"/>
</dbReference>